<reference evidence="1" key="2">
    <citation type="journal article" date="2022" name="Microbiol. Resour. Announc.">
        <title>Metagenome Sequencing to Explore Phylogenomics of Terrestrial Cyanobacteria.</title>
        <authorList>
            <person name="Ward R.D."/>
            <person name="Stajich J.E."/>
            <person name="Johansen J.R."/>
            <person name="Huntemann M."/>
            <person name="Clum A."/>
            <person name="Foster B."/>
            <person name="Foster B."/>
            <person name="Roux S."/>
            <person name="Palaniappan K."/>
            <person name="Varghese N."/>
            <person name="Mukherjee S."/>
            <person name="Reddy T.B.K."/>
            <person name="Daum C."/>
            <person name="Copeland A."/>
            <person name="Chen I.A."/>
            <person name="Ivanova N.N."/>
            <person name="Kyrpides N.C."/>
            <person name="Shapiro N."/>
            <person name="Eloe-Fadrosh E.A."/>
            <person name="Pietrasiak N."/>
        </authorList>
    </citation>
    <scope>NUCLEOTIDE SEQUENCE</scope>
    <source>
        <strain evidence="1">CPER-KK1</strain>
    </source>
</reference>
<proteinExistence type="predicted"/>
<dbReference type="AlphaFoldDB" id="A0A951U7F0"/>
<reference evidence="1" key="1">
    <citation type="submission" date="2021-05" db="EMBL/GenBank/DDBJ databases">
        <authorList>
            <person name="Pietrasiak N."/>
            <person name="Ward R."/>
            <person name="Stajich J.E."/>
            <person name="Kurbessoian T."/>
        </authorList>
    </citation>
    <scope>NUCLEOTIDE SEQUENCE</scope>
    <source>
        <strain evidence="1">CPER-KK1</strain>
    </source>
</reference>
<dbReference type="EMBL" id="JAHHIF010000002">
    <property type="protein sequence ID" value="MBW4543103.1"/>
    <property type="molecule type" value="Genomic_DNA"/>
</dbReference>
<evidence type="ECO:0000313" key="1">
    <source>
        <dbReference type="EMBL" id="MBW4543103.1"/>
    </source>
</evidence>
<dbReference type="Proteomes" id="UP000753908">
    <property type="component" value="Unassembled WGS sequence"/>
</dbReference>
<sequence>MTATVRIQPQGFCVQYPKTPWRVIFIEDASGKFQFRLSGTDFKFEPRDRYCYPTHDAARRAAFCFLELLKRLERSRMKLSVLAEIGLLKFPQQTYRCCELWLVIDRERYTWEILTASGHCFRSQRWYKQPDTAIAKAKAHIDREIAISQIKEVVGWV</sequence>
<organism evidence="1 2">
    <name type="scientific">Symplocastrum torsivum CPER-KK1</name>
    <dbReference type="NCBI Taxonomy" id="450513"/>
    <lineage>
        <taxon>Bacteria</taxon>
        <taxon>Bacillati</taxon>
        <taxon>Cyanobacteriota</taxon>
        <taxon>Cyanophyceae</taxon>
        <taxon>Oscillatoriophycideae</taxon>
        <taxon>Oscillatoriales</taxon>
        <taxon>Microcoleaceae</taxon>
        <taxon>Symplocastrum</taxon>
    </lineage>
</organism>
<comment type="caution">
    <text evidence="1">The sequence shown here is derived from an EMBL/GenBank/DDBJ whole genome shotgun (WGS) entry which is preliminary data.</text>
</comment>
<gene>
    <name evidence="1" type="ORF">KME25_01440</name>
</gene>
<name>A0A951U7F0_9CYAN</name>
<accession>A0A951U7F0</accession>
<evidence type="ECO:0000313" key="2">
    <source>
        <dbReference type="Proteomes" id="UP000753908"/>
    </source>
</evidence>
<protein>
    <submittedName>
        <fullName evidence="1">Uncharacterized protein</fullName>
    </submittedName>
</protein>